<gene>
    <name evidence="2" type="ORF">METZ01_LOCUS202252</name>
</gene>
<dbReference type="Pfam" id="PF13174">
    <property type="entry name" value="TPR_6"/>
    <property type="match status" value="1"/>
</dbReference>
<feature type="non-terminal residue" evidence="2">
    <location>
        <position position="1"/>
    </location>
</feature>
<dbReference type="SUPFAM" id="SSF48452">
    <property type="entry name" value="TPR-like"/>
    <property type="match status" value="1"/>
</dbReference>
<dbReference type="InterPro" id="IPR011990">
    <property type="entry name" value="TPR-like_helical_dom_sf"/>
</dbReference>
<accession>A0A382EFA6</accession>
<sequence length="282" mass="31796">VARRAAGRLEREESEDRAGRDERTAERSTRARSSETGDDRLRREAQMAVERAGTTGRRSRAKPPVDRSPLPEAPARLPEPAAMLVRALGERAGRRAAMRLDEAAREFDRENFDEARRILASIDQRAPDVAEVVELMGLSQYRLGRWHAAAKTLERFRSLTGGTEQHPVLADCYRAQGRWADVEALWEELRERSPSAALVTEGRLVAAGALADQDRIAEAVHLLERGWVVPKRPRPHHLRRAYSLADLYERSGATPRARELFDWLRRHAPDLADVVQRAEALG</sequence>
<dbReference type="InterPro" id="IPR019734">
    <property type="entry name" value="TPR_rpt"/>
</dbReference>
<dbReference type="AlphaFoldDB" id="A0A382EFA6"/>
<evidence type="ECO:0008006" key="3">
    <source>
        <dbReference type="Google" id="ProtNLM"/>
    </source>
</evidence>
<feature type="region of interest" description="Disordered" evidence="1">
    <location>
        <begin position="1"/>
        <end position="78"/>
    </location>
</feature>
<feature type="compositionally biased region" description="Basic and acidic residues" evidence="1">
    <location>
        <begin position="7"/>
        <end position="45"/>
    </location>
</feature>
<protein>
    <recommendedName>
        <fullName evidence="3">Tetratrico peptide repeat group 5 domain-containing protein</fullName>
    </recommendedName>
</protein>
<name>A0A382EFA6_9ZZZZ</name>
<evidence type="ECO:0000256" key="1">
    <source>
        <dbReference type="SAM" id="MobiDB-lite"/>
    </source>
</evidence>
<proteinExistence type="predicted"/>
<evidence type="ECO:0000313" key="2">
    <source>
        <dbReference type="EMBL" id="SVB49398.1"/>
    </source>
</evidence>
<reference evidence="2" key="1">
    <citation type="submission" date="2018-05" db="EMBL/GenBank/DDBJ databases">
        <authorList>
            <person name="Lanie J.A."/>
            <person name="Ng W.-L."/>
            <person name="Kazmierczak K.M."/>
            <person name="Andrzejewski T.M."/>
            <person name="Davidsen T.M."/>
            <person name="Wayne K.J."/>
            <person name="Tettelin H."/>
            <person name="Glass J.I."/>
            <person name="Rusch D."/>
            <person name="Podicherti R."/>
            <person name="Tsui H.-C.T."/>
            <person name="Winkler M.E."/>
        </authorList>
    </citation>
    <scope>NUCLEOTIDE SEQUENCE</scope>
</reference>
<dbReference type="EMBL" id="UINC01044230">
    <property type="protein sequence ID" value="SVB49398.1"/>
    <property type="molecule type" value="Genomic_DNA"/>
</dbReference>
<organism evidence="2">
    <name type="scientific">marine metagenome</name>
    <dbReference type="NCBI Taxonomy" id="408172"/>
    <lineage>
        <taxon>unclassified sequences</taxon>
        <taxon>metagenomes</taxon>
        <taxon>ecological metagenomes</taxon>
    </lineage>
</organism>
<dbReference type="Gene3D" id="1.25.40.10">
    <property type="entry name" value="Tetratricopeptide repeat domain"/>
    <property type="match status" value="1"/>
</dbReference>